<dbReference type="Gene3D" id="3.90.25.10">
    <property type="entry name" value="UDP-galactose 4-epimerase, domain 1"/>
    <property type="match status" value="1"/>
</dbReference>
<accession>A0AAN4PET8</accession>
<dbReference type="Pfam" id="PF05368">
    <property type="entry name" value="NmrA"/>
    <property type="match status" value="1"/>
</dbReference>
<protein>
    <submittedName>
        <fullName evidence="5">NmrA-like family domain-containing protein 1</fullName>
    </submittedName>
</protein>
<dbReference type="PANTHER" id="PTHR42748">
    <property type="entry name" value="NITROGEN METABOLITE REPRESSION PROTEIN NMRA FAMILY MEMBER"/>
    <property type="match status" value="1"/>
</dbReference>
<dbReference type="CDD" id="cd05251">
    <property type="entry name" value="NmrA_like_SDR_a"/>
    <property type="match status" value="1"/>
</dbReference>
<dbReference type="GO" id="GO:0005634">
    <property type="term" value="C:nucleus"/>
    <property type="evidence" value="ECO:0007669"/>
    <property type="project" value="TreeGrafter"/>
</dbReference>
<evidence type="ECO:0000256" key="3">
    <source>
        <dbReference type="ARBA" id="ARBA00023002"/>
    </source>
</evidence>
<organism evidence="5 6">
    <name type="scientific">Aspergillus lentulus</name>
    <dbReference type="NCBI Taxonomy" id="293939"/>
    <lineage>
        <taxon>Eukaryota</taxon>
        <taxon>Fungi</taxon>
        <taxon>Dikarya</taxon>
        <taxon>Ascomycota</taxon>
        <taxon>Pezizomycotina</taxon>
        <taxon>Eurotiomycetes</taxon>
        <taxon>Eurotiomycetidae</taxon>
        <taxon>Eurotiales</taxon>
        <taxon>Aspergillaceae</taxon>
        <taxon>Aspergillus</taxon>
        <taxon>Aspergillus subgen. Fumigati</taxon>
    </lineage>
</organism>
<evidence type="ECO:0000256" key="2">
    <source>
        <dbReference type="ARBA" id="ARBA00022857"/>
    </source>
</evidence>
<dbReference type="SUPFAM" id="SSF51735">
    <property type="entry name" value="NAD(P)-binding Rossmann-fold domains"/>
    <property type="match status" value="1"/>
</dbReference>
<name>A0AAN4PET8_ASPLE</name>
<dbReference type="InterPro" id="IPR036291">
    <property type="entry name" value="NAD(P)-bd_dom_sf"/>
</dbReference>
<reference evidence="5 6" key="1">
    <citation type="submission" date="2015-11" db="EMBL/GenBank/DDBJ databases">
        <title>Aspergillus lentulus strain IFM 54703T.</title>
        <authorList>
            <person name="Kusuya Y."/>
            <person name="Sakai K."/>
            <person name="Kamei K."/>
            <person name="Takahashi H."/>
            <person name="Yaguchi T."/>
        </authorList>
    </citation>
    <scope>NUCLEOTIDE SEQUENCE [LARGE SCALE GENOMIC DNA]</scope>
    <source>
        <strain evidence="5 6">IFM 54703</strain>
    </source>
</reference>
<feature type="domain" description="NmrA-like" evidence="4">
    <location>
        <begin position="5"/>
        <end position="260"/>
    </location>
</feature>
<keyword evidence="3" id="KW-0560">Oxidoreductase</keyword>
<sequence length="335" mass="36729">MPADSKVVIVVGATGKQGGSVARSLLQNKYFHVRCITRSPTSAKAKELARLGAEICQADGFNEADLLRAFNGGWGAFVNTNSEDPVCSSLELAINGRTDEELGKNIVRCAALAGVQHLVYSSGAPSHALTNGAVRIPGLDMKAKVEQFARATPAFQTVTPIIAAWFMENMLETEYADLFGGFPLLQDSDGYLTYKTPFWSLKEDFPWISIADDFGDLVHGILLQPLRWNRRVVQAVGAITSSAEVVNTFASVTGKKARFIPLVDPFEMKTLSTHWREQERDAFLFSQLRDGEFFGNGPTETETATALKKAAFEAKGRQGSATLMTVREFFQREFA</sequence>
<proteinExistence type="inferred from homology"/>
<dbReference type="EMBL" id="BCLY01000004">
    <property type="protein sequence ID" value="GAQ05354.1"/>
    <property type="molecule type" value="Genomic_DNA"/>
</dbReference>
<evidence type="ECO:0000313" key="5">
    <source>
        <dbReference type="EMBL" id="GAQ05354.1"/>
    </source>
</evidence>
<evidence type="ECO:0000313" key="6">
    <source>
        <dbReference type="Proteomes" id="UP000051487"/>
    </source>
</evidence>
<evidence type="ECO:0000259" key="4">
    <source>
        <dbReference type="Pfam" id="PF05368"/>
    </source>
</evidence>
<dbReference type="PANTHER" id="PTHR42748:SF30">
    <property type="entry name" value="NMRA-LIKE DOMAIN-CONTAINING PROTEIN"/>
    <property type="match status" value="1"/>
</dbReference>
<dbReference type="AlphaFoldDB" id="A0AAN4PET8"/>
<gene>
    <name evidence="5" type="ORF">ALT_2675</name>
</gene>
<dbReference type="Gene3D" id="3.40.50.720">
    <property type="entry name" value="NAD(P)-binding Rossmann-like Domain"/>
    <property type="match status" value="1"/>
</dbReference>
<comment type="similarity">
    <text evidence="1">Belongs to the NmrA-type oxidoreductase family.</text>
</comment>
<evidence type="ECO:0000256" key="1">
    <source>
        <dbReference type="ARBA" id="ARBA00006328"/>
    </source>
</evidence>
<dbReference type="GO" id="GO:0016491">
    <property type="term" value="F:oxidoreductase activity"/>
    <property type="evidence" value="ECO:0007669"/>
    <property type="project" value="UniProtKB-KW"/>
</dbReference>
<dbReference type="InterPro" id="IPR051164">
    <property type="entry name" value="NmrA-like_oxidored"/>
</dbReference>
<comment type="caution">
    <text evidence="5">The sequence shown here is derived from an EMBL/GenBank/DDBJ whole genome shotgun (WGS) entry which is preliminary data.</text>
</comment>
<dbReference type="Proteomes" id="UP000051487">
    <property type="component" value="Unassembled WGS sequence"/>
</dbReference>
<dbReference type="InterPro" id="IPR008030">
    <property type="entry name" value="NmrA-like"/>
</dbReference>
<keyword evidence="2" id="KW-0521">NADP</keyword>